<dbReference type="GO" id="GO:0051082">
    <property type="term" value="F:unfolded protein binding"/>
    <property type="evidence" value="ECO:0007669"/>
    <property type="project" value="TreeGrafter"/>
</dbReference>
<feature type="domain" description="J" evidence="2">
    <location>
        <begin position="5"/>
        <end position="70"/>
    </location>
</feature>
<comment type="caution">
    <text evidence="3">The sequence shown here is derived from an EMBL/GenBank/DDBJ whole genome shotgun (WGS) entry which is preliminary data.</text>
</comment>
<dbReference type="CDD" id="cd06257">
    <property type="entry name" value="DnaJ"/>
    <property type="match status" value="1"/>
</dbReference>
<gene>
    <name evidence="3" type="ORF">ENO08_00300</name>
</gene>
<reference evidence="3" key="1">
    <citation type="journal article" date="2020" name="mSystems">
        <title>Genome- and Community-Level Interaction Insights into Carbon Utilization and Element Cycling Functions of Hydrothermarchaeota in Hydrothermal Sediment.</title>
        <authorList>
            <person name="Zhou Z."/>
            <person name="Liu Y."/>
            <person name="Xu W."/>
            <person name="Pan J."/>
            <person name="Luo Z.H."/>
            <person name="Li M."/>
        </authorList>
    </citation>
    <scope>NUCLEOTIDE SEQUENCE [LARGE SCALE GENOMIC DNA]</scope>
    <source>
        <strain evidence="3">SpSt-1233</strain>
    </source>
</reference>
<proteinExistence type="predicted"/>
<organism evidence="3">
    <name type="scientific">Eiseniibacteriota bacterium</name>
    <dbReference type="NCBI Taxonomy" id="2212470"/>
    <lineage>
        <taxon>Bacteria</taxon>
        <taxon>Candidatus Eiseniibacteriota</taxon>
    </lineage>
</organism>
<dbReference type="InterPro" id="IPR001623">
    <property type="entry name" value="DnaJ_domain"/>
</dbReference>
<dbReference type="FunFam" id="1.10.287.110:FF:000034">
    <property type="entry name" value="Chaperone protein DnaJ"/>
    <property type="match status" value="1"/>
</dbReference>
<dbReference type="PANTHER" id="PTHR43096:SF48">
    <property type="entry name" value="CHAPERONE PROTEIN DNAJ"/>
    <property type="match status" value="1"/>
</dbReference>
<accession>A0A7V2ATB7</accession>
<feature type="non-terminal residue" evidence="3">
    <location>
        <position position="130"/>
    </location>
</feature>
<dbReference type="EMBL" id="DSEC01000023">
    <property type="protein sequence ID" value="HER42885.1"/>
    <property type="molecule type" value="Genomic_DNA"/>
</dbReference>
<dbReference type="GO" id="GO:0042026">
    <property type="term" value="P:protein refolding"/>
    <property type="evidence" value="ECO:0007669"/>
    <property type="project" value="TreeGrafter"/>
</dbReference>
<dbReference type="InterPro" id="IPR018253">
    <property type="entry name" value="DnaJ_domain_CS"/>
</dbReference>
<dbReference type="InterPro" id="IPR036869">
    <property type="entry name" value="J_dom_sf"/>
</dbReference>
<keyword evidence="1" id="KW-0143">Chaperone</keyword>
<dbReference type="PRINTS" id="PR00625">
    <property type="entry name" value="JDOMAIN"/>
</dbReference>
<dbReference type="AlphaFoldDB" id="A0A7V2ATB7"/>
<dbReference type="PROSITE" id="PS00636">
    <property type="entry name" value="DNAJ_1"/>
    <property type="match status" value="1"/>
</dbReference>
<dbReference type="Gene3D" id="1.10.287.110">
    <property type="entry name" value="DnaJ domain"/>
    <property type="match status" value="1"/>
</dbReference>
<dbReference type="Pfam" id="PF00226">
    <property type="entry name" value="DnaJ"/>
    <property type="match status" value="1"/>
</dbReference>
<dbReference type="GO" id="GO:0005737">
    <property type="term" value="C:cytoplasm"/>
    <property type="evidence" value="ECO:0007669"/>
    <property type="project" value="TreeGrafter"/>
</dbReference>
<evidence type="ECO:0000256" key="1">
    <source>
        <dbReference type="ARBA" id="ARBA00023186"/>
    </source>
</evidence>
<protein>
    <submittedName>
        <fullName evidence="3">Molecular chaperone DnaJ</fullName>
    </submittedName>
</protein>
<dbReference type="PANTHER" id="PTHR43096">
    <property type="entry name" value="DNAJ HOMOLOG 1, MITOCHONDRIAL-RELATED"/>
    <property type="match status" value="1"/>
</dbReference>
<dbReference type="SUPFAM" id="SSF46565">
    <property type="entry name" value="Chaperone J-domain"/>
    <property type="match status" value="1"/>
</dbReference>
<name>A0A7V2ATB7_UNCEI</name>
<sequence>MTKRDYYEVLGVERGASTDDIKKAYRKLALKYHPDKNPGNHDAEEMFKEATEAYEVLRDKEKRAQYDQFGHAGVGGAGGAGGFDFSGGFDLSDALRAFMRDFGMGGGGGFDFFGGSQGGGRRRGGAMSRG</sequence>
<evidence type="ECO:0000259" key="2">
    <source>
        <dbReference type="PROSITE" id="PS50076"/>
    </source>
</evidence>
<dbReference type="SMART" id="SM00271">
    <property type="entry name" value="DnaJ"/>
    <property type="match status" value="1"/>
</dbReference>
<dbReference type="Proteomes" id="UP000886069">
    <property type="component" value="Unassembled WGS sequence"/>
</dbReference>
<dbReference type="PROSITE" id="PS50076">
    <property type="entry name" value="DNAJ_2"/>
    <property type="match status" value="1"/>
</dbReference>
<evidence type="ECO:0000313" key="3">
    <source>
        <dbReference type="EMBL" id="HER42885.1"/>
    </source>
</evidence>